<evidence type="ECO:0000313" key="2">
    <source>
        <dbReference type="Proteomes" id="UP000317722"/>
    </source>
</evidence>
<proteinExistence type="predicted"/>
<dbReference type="AlphaFoldDB" id="A0A502CSS4"/>
<dbReference type="RefSeq" id="WP_140741998.1">
    <property type="nucleotide sequence ID" value="NZ_RCZM01000005.1"/>
</dbReference>
<dbReference type="OrthoDB" id="4825404at2"/>
<keyword evidence="2" id="KW-1185">Reference proteome</keyword>
<comment type="caution">
    <text evidence="1">The sequence shown here is derived from an EMBL/GenBank/DDBJ whole genome shotgun (WGS) entry which is preliminary data.</text>
</comment>
<dbReference type="EMBL" id="RCZM01000005">
    <property type="protein sequence ID" value="TPG14781.1"/>
    <property type="molecule type" value="Genomic_DNA"/>
</dbReference>
<protein>
    <submittedName>
        <fullName evidence="1">Uncharacterized protein</fullName>
    </submittedName>
</protein>
<reference evidence="1 2" key="1">
    <citation type="journal article" date="2019" name="Environ. Microbiol.">
        <title>Species interactions and distinct microbial communities in high Arctic permafrost affected cryosols are associated with the CH4 and CO2 gas fluxes.</title>
        <authorList>
            <person name="Altshuler I."/>
            <person name="Hamel J."/>
            <person name="Turney S."/>
            <person name="Magnuson E."/>
            <person name="Levesque R."/>
            <person name="Greer C."/>
            <person name="Whyte L.G."/>
        </authorList>
    </citation>
    <scope>NUCLEOTIDE SEQUENCE [LARGE SCALE GENOMIC DNA]</scope>
    <source>
        <strain evidence="1 2">S9.3A</strain>
    </source>
</reference>
<accession>A0A502CSS4</accession>
<gene>
    <name evidence="1" type="ORF">EAH86_14525</name>
</gene>
<organism evidence="1 2">
    <name type="scientific">Pedococcus bigeumensis</name>
    <dbReference type="NCBI Taxonomy" id="433644"/>
    <lineage>
        <taxon>Bacteria</taxon>
        <taxon>Bacillati</taxon>
        <taxon>Actinomycetota</taxon>
        <taxon>Actinomycetes</taxon>
        <taxon>Micrococcales</taxon>
        <taxon>Intrasporangiaceae</taxon>
        <taxon>Pedococcus</taxon>
    </lineage>
</organism>
<dbReference type="InterPro" id="IPR038332">
    <property type="entry name" value="PPE_sf"/>
</dbReference>
<name>A0A502CSS4_9MICO</name>
<sequence length="109" mass="11860">MVGDPQQIRALAARLRADADRLRLLAGRVGRTRDVAWRSRAATLFRERVGERAHALQRSARTLDEAAQRVDAHADGVEVARAQVVRVAGLGADLARAAGDAVSRTVDRR</sequence>
<evidence type="ECO:0000313" key="1">
    <source>
        <dbReference type="EMBL" id="TPG14781.1"/>
    </source>
</evidence>
<dbReference type="Gene3D" id="1.20.1260.20">
    <property type="entry name" value="PPE superfamily"/>
    <property type="match status" value="1"/>
</dbReference>
<dbReference type="Proteomes" id="UP000317722">
    <property type="component" value="Unassembled WGS sequence"/>
</dbReference>